<accession>A0A7Z7JHF1</accession>
<sequence length="206" mass="22369">MCSYSSVADLATRMRITPDTLLERLREAGVPKADAQAPVLDGDVAALSALYRQLLGPRAIEIAAEVQAAPAEPKPVRHGVLLVGNLGAGPETRYMPSGDVITNLRLATTDRYMNFALRVVRGHVTRLARGHLLLEMLRGRVPAMLACIARSVLRMGLLTLRDNNSPQVPRRRLQIGNSAAQELQSCRWADQKATVHPAFAPPVAVI</sequence>
<evidence type="ECO:0000313" key="1">
    <source>
        <dbReference type="EMBL" id="SPC25406.1"/>
    </source>
</evidence>
<protein>
    <recommendedName>
        <fullName evidence="3">Translation initiation factor IF-2 N-terminal domain-containing protein</fullName>
    </recommendedName>
</protein>
<dbReference type="InterPro" id="IPR012340">
    <property type="entry name" value="NA-bd_OB-fold"/>
</dbReference>
<reference evidence="1 2" key="1">
    <citation type="submission" date="2018-01" db="EMBL/GenBank/DDBJ databases">
        <authorList>
            <person name="Clerissi C."/>
        </authorList>
    </citation>
    <scope>NUCLEOTIDE SEQUENCE [LARGE SCALE GENOMIC DNA]</scope>
    <source>
        <strain evidence="1">Cupriavidus taiwanensis STM 6021</strain>
        <plasmid evidence="2">cbm2594_p</plasmid>
    </source>
</reference>
<dbReference type="Gene3D" id="2.40.50.140">
    <property type="entry name" value="Nucleic acid-binding proteins"/>
    <property type="match status" value="1"/>
</dbReference>
<dbReference type="Proteomes" id="UP000257139">
    <property type="component" value="Plasmid CBM2594_p"/>
</dbReference>
<geneLocation type="plasmid" evidence="2">
    <name>cbm2594_p</name>
</geneLocation>
<name>A0A7Z7JHF1_9BURK</name>
<evidence type="ECO:0000313" key="2">
    <source>
        <dbReference type="Proteomes" id="UP000257139"/>
    </source>
</evidence>
<comment type="caution">
    <text evidence="1">The sequence shown here is derived from an EMBL/GenBank/DDBJ whole genome shotgun (WGS) entry which is preliminary data.</text>
</comment>
<gene>
    <name evidence="1" type="ORF">CBM2594_P310025</name>
</gene>
<dbReference type="SUPFAM" id="SSF50249">
    <property type="entry name" value="Nucleic acid-binding proteins"/>
    <property type="match status" value="1"/>
</dbReference>
<evidence type="ECO:0008006" key="3">
    <source>
        <dbReference type="Google" id="ProtNLM"/>
    </source>
</evidence>
<dbReference type="EMBL" id="OGUU01000038">
    <property type="protein sequence ID" value="SPC25406.1"/>
    <property type="molecule type" value="Genomic_DNA"/>
</dbReference>
<dbReference type="AlphaFoldDB" id="A0A7Z7JHF1"/>
<proteinExistence type="predicted"/>
<organism evidence="1 2">
    <name type="scientific">Cupriavidus taiwanensis</name>
    <dbReference type="NCBI Taxonomy" id="164546"/>
    <lineage>
        <taxon>Bacteria</taxon>
        <taxon>Pseudomonadati</taxon>
        <taxon>Pseudomonadota</taxon>
        <taxon>Betaproteobacteria</taxon>
        <taxon>Burkholderiales</taxon>
        <taxon>Burkholderiaceae</taxon>
        <taxon>Cupriavidus</taxon>
    </lineage>
</organism>